<comment type="caution">
    <text evidence="3">The sequence shown here is derived from an EMBL/GenBank/DDBJ whole genome shotgun (WGS) entry which is preliminary data.</text>
</comment>
<dbReference type="Proteomes" id="UP001596142">
    <property type="component" value="Unassembled WGS sequence"/>
</dbReference>
<dbReference type="PANTHER" id="PTHR42941:SF1">
    <property type="entry name" value="SLL1037 PROTEIN"/>
    <property type="match status" value="1"/>
</dbReference>
<evidence type="ECO:0000256" key="2">
    <source>
        <dbReference type="SAM" id="SignalP"/>
    </source>
</evidence>
<dbReference type="PANTHER" id="PTHR42941">
    <property type="entry name" value="SLL1037 PROTEIN"/>
    <property type="match status" value="1"/>
</dbReference>
<evidence type="ECO:0000313" key="3">
    <source>
        <dbReference type="EMBL" id="MFC5711320.1"/>
    </source>
</evidence>
<feature type="signal peptide" evidence="2">
    <location>
        <begin position="1"/>
        <end position="19"/>
    </location>
</feature>
<dbReference type="RefSeq" id="WP_385937380.1">
    <property type="nucleotide sequence ID" value="NZ_JBHSOZ010000002.1"/>
</dbReference>
<dbReference type="NCBIfam" id="TIGR02122">
    <property type="entry name" value="TRAP_TAXI"/>
    <property type="match status" value="1"/>
</dbReference>
<dbReference type="SUPFAM" id="SSF53850">
    <property type="entry name" value="Periplasmic binding protein-like II"/>
    <property type="match status" value="1"/>
</dbReference>
<reference evidence="4" key="1">
    <citation type="journal article" date="2019" name="Int. J. Syst. Evol. Microbiol.">
        <title>The Global Catalogue of Microorganisms (GCM) 10K type strain sequencing project: providing services to taxonomists for standard genome sequencing and annotation.</title>
        <authorList>
            <consortium name="The Broad Institute Genomics Platform"/>
            <consortium name="The Broad Institute Genome Sequencing Center for Infectious Disease"/>
            <person name="Wu L."/>
            <person name="Ma J."/>
        </authorList>
    </citation>
    <scope>NUCLEOTIDE SEQUENCE [LARGE SCALE GENOMIC DNA]</scope>
    <source>
        <strain evidence="4">CECT 7184</strain>
    </source>
</reference>
<dbReference type="Pfam" id="PF16868">
    <property type="entry name" value="NMT1_3"/>
    <property type="match status" value="1"/>
</dbReference>
<keyword evidence="4" id="KW-1185">Reference proteome</keyword>
<accession>A0ABW0YIX7</accession>
<organism evidence="3 4">
    <name type="scientific">Thalassorhabdus alkalitolerans</name>
    <dbReference type="NCBI Taxonomy" id="2282697"/>
    <lineage>
        <taxon>Bacteria</taxon>
        <taxon>Bacillati</taxon>
        <taxon>Bacillota</taxon>
        <taxon>Bacilli</taxon>
        <taxon>Bacillales</taxon>
        <taxon>Bacillaceae</taxon>
        <taxon>Thalassorhabdus</taxon>
    </lineage>
</organism>
<dbReference type="PROSITE" id="PS51257">
    <property type="entry name" value="PROKAR_LIPOPROTEIN"/>
    <property type="match status" value="1"/>
</dbReference>
<feature type="chain" id="PRO_5045417809" evidence="2">
    <location>
        <begin position="20"/>
        <end position="339"/>
    </location>
</feature>
<keyword evidence="2" id="KW-0732">Signal</keyword>
<evidence type="ECO:0000313" key="4">
    <source>
        <dbReference type="Proteomes" id="UP001596142"/>
    </source>
</evidence>
<dbReference type="EMBL" id="JBHSOZ010000002">
    <property type="protein sequence ID" value="MFC5711320.1"/>
    <property type="molecule type" value="Genomic_DNA"/>
</dbReference>
<gene>
    <name evidence="3" type="ORF">ACFPU1_00845</name>
</gene>
<dbReference type="CDD" id="cd13567">
    <property type="entry name" value="PBP2_TtGluBP"/>
    <property type="match status" value="1"/>
</dbReference>
<proteinExistence type="predicted"/>
<protein>
    <submittedName>
        <fullName evidence="3">TAXI family TRAP transporter solute-binding subunit</fullName>
    </submittedName>
</protein>
<evidence type="ECO:0000256" key="1">
    <source>
        <dbReference type="SAM" id="MobiDB-lite"/>
    </source>
</evidence>
<feature type="region of interest" description="Disordered" evidence="1">
    <location>
        <begin position="23"/>
        <end position="43"/>
    </location>
</feature>
<name>A0ABW0YIX7_9BACI</name>
<sequence>MKKRWIFAFSTLLVLSACGDNGDEETAADENGGNGGDDGEVETGDMDADFITIATGGTSGVYYPIGGAISNLLEGELGADSSVQSTGASVENINLLDTDRAELAIVMGDAVSQATEGTGPFEEEGAKDDLTAIASLYPNFVQVVTTEGSGIESIDDLAGHDVGVGDANSGVELNARMILEAHDMSYDDINEDYLSYSEAIDQIQNGMIDAAFVTSGLPNATVIDLSTTNDAKIIPIEGEGLENLQELYPFFSEGTIPAGTYDNEEDITTATIENLLIVNNELSEDAVYDITSTIFENIETIQGSHNAAEEITLDTVEEGLPIPFHPGAERYFEEQGVLD</sequence>
<dbReference type="InterPro" id="IPR011852">
    <property type="entry name" value="TRAP_TAXI"/>
</dbReference>
<dbReference type="Gene3D" id="3.40.190.10">
    <property type="entry name" value="Periplasmic binding protein-like II"/>
    <property type="match status" value="2"/>
</dbReference>